<dbReference type="EMBL" id="CP002117">
    <property type="protein sequence ID" value="ADN37391.1"/>
    <property type="molecule type" value="Genomic_DNA"/>
</dbReference>
<evidence type="ECO:0000313" key="10">
    <source>
        <dbReference type="Proteomes" id="UP000006565"/>
    </source>
</evidence>
<dbReference type="Pfam" id="PF13085">
    <property type="entry name" value="Fer2_3"/>
    <property type="match status" value="1"/>
</dbReference>
<dbReference type="GO" id="GO:0009055">
    <property type="term" value="F:electron transfer activity"/>
    <property type="evidence" value="ECO:0007669"/>
    <property type="project" value="InterPro"/>
</dbReference>
<dbReference type="GO" id="GO:0046872">
    <property type="term" value="F:metal ion binding"/>
    <property type="evidence" value="ECO:0007669"/>
    <property type="project" value="UniProtKB-KW"/>
</dbReference>
<dbReference type="GO" id="GO:0051537">
    <property type="term" value="F:2 iron, 2 sulfur cluster binding"/>
    <property type="evidence" value="ECO:0007669"/>
    <property type="project" value="UniProtKB-KW"/>
</dbReference>
<dbReference type="AlphaFoldDB" id="E1RG77"/>
<dbReference type="PROSITE" id="PS00198">
    <property type="entry name" value="4FE4S_FER_1"/>
    <property type="match status" value="2"/>
</dbReference>
<dbReference type="GeneID" id="9745141"/>
<evidence type="ECO:0000256" key="2">
    <source>
        <dbReference type="ARBA" id="ARBA00022714"/>
    </source>
</evidence>
<dbReference type="Pfam" id="PF13183">
    <property type="entry name" value="Fer4_8"/>
    <property type="match status" value="1"/>
</dbReference>
<dbReference type="InterPro" id="IPR004489">
    <property type="entry name" value="Succ_DH/fum_Rdtase_Fe-S"/>
</dbReference>
<dbReference type="InterPro" id="IPR017900">
    <property type="entry name" value="4Fe4S_Fe_S_CS"/>
</dbReference>
<feature type="domain" description="2Fe-2S ferredoxin-type" evidence="7">
    <location>
        <begin position="9"/>
        <end position="96"/>
    </location>
</feature>
<reference evidence="9 10" key="1">
    <citation type="journal article" date="2010" name="Stand. Genomic Sci.">
        <title>Complete genome sequence of Methanoplanus petrolearius type strain (SEBR 4847).</title>
        <authorList>
            <person name="Brambilla E."/>
            <person name="Djao O.D."/>
            <person name="Daligault H."/>
            <person name="Lapidus A."/>
            <person name="Lucas S."/>
            <person name="Hammon N."/>
            <person name="Nolan M."/>
            <person name="Tice H."/>
            <person name="Cheng J.F."/>
            <person name="Han C."/>
            <person name="Tapia R."/>
            <person name="Goodwin L."/>
            <person name="Pitluck S."/>
            <person name="Liolios K."/>
            <person name="Ivanova N."/>
            <person name="Mavromatis K."/>
            <person name="Mikhailova N."/>
            <person name="Pati A."/>
            <person name="Chen A."/>
            <person name="Palaniappan K."/>
            <person name="Land M."/>
            <person name="Hauser L."/>
            <person name="Chang Y.J."/>
            <person name="Jeffries C.D."/>
            <person name="Rohde M."/>
            <person name="Spring S."/>
            <person name="Sikorski J."/>
            <person name="Goker M."/>
            <person name="Woyke T."/>
            <person name="Bristow J."/>
            <person name="Eisen J.A."/>
            <person name="Markowitz V."/>
            <person name="Hugenholtz P."/>
            <person name="Kyrpides N.C."/>
            <person name="Klenk H.P."/>
        </authorList>
    </citation>
    <scope>NUCLEOTIDE SEQUENCE [LARGE SCALE GENOMIC DNA]</scope>
    <source>
        <strain evidence="10">DSM 11571 / OCM 486 / SEBR 4847</strain>
    </source>
</reference>
<feature type="domain" description="4Fe-4S ferredoxin-type" evidence="8">
    <location>
        <begin position="179"/>
        <end position="210"/>
    </location>
</feature>
<feature type="domain" description="4Fe-4S ferredoxin-type" evidence="8">
    <location>
        <begin position="128"/>
        <end position="159"/>
    </location>
</feature>
<evidence type="ECO:0000313" key="9">
    <source>
        <dbReference type="EMBL" id="ADN37391.1"/>
    </source>
</evidence>
<evidence type="ECO:0000256" key="5">
    <source>
        <dbReference type="ARBA" id="ARBA00023004"/>
    </source>
</evidence>
<evidence type="ECO:0000256" key="1">
    <source>
        <dbReference type="ARBA" id="ARBA00022485"/>
    </source>
</evidence>
<protein>
    <submittedName>
        <fullName evidence="9">Succinate dehydrogenase and fumarate reductase iron-sulfur protein</fullName>
    </submittedName>
</protein>
<sequence>MASVKKVSLKVEILRQDPSSGITPSYKGYNVEVNEGARVLDVLIAVRDNLDPSLSFRYCCGAGQCGSCAIKINGEPKLACMTIAEDGMILEPLDLPVIKDLAVDLVSELSKMPGLVPSRCGELPEKEEIDRIKPIRDCIECMCCVSVCPAMRVVDFAGPTLMRQEMRLALDPRSSGNRVPLAVDEGLFTCTSCQACYLACPKKIAIPGRAIEKLRELANRQGLTLDRHKAVAELVRTTGRSVEKAGETFLEMVPEVIEPYGEVRCEVGFFVGCMYNMRVVQTCLDTIEVLKRNGIRVIVPKDQVCCGSPLIRTGQTQILENLKKTNIECFAKRGIDTVLTMCAGCGSTLKNDYDTPFEVIDINQLLVKYGIEPPEKLDVRVTYHDPCHLLRGQGVHDEPRELIGMFAREFVEMPSICCGAGGGVRSGLPDEAKALGMKRGEEIGKTGCDIVVTSCPFCEFHIQESTDKPVKNINSLILEGYRKKDGNC</sequence>
<dbReference type="NCBIfam" id="TIGR00384">
    <property type="entry name" value="dhsB"/>
    <property type="match status" value="1"/>
</dbReference>
<dbReference type="RefSeq" id="WP_013330564.1">
    <property type="nucleotide sequence ID" value="NC_014507.1"/>
</dbReference>
<dbReference type="InterPro" id="IPR012675">
    <property type="entry name" value="Beta-grasp_dom_sf"/>
</dbReference>
<dbReference type="PROSITE" id="PS51379">
    <property type="entry name" value="4FE4S_FER_2"/>
    <property type="match status" value="2"/>
</dbReference>
<name>E1RG77_METP4</name>
<dbReference type="InterPro" id="IPR006058">
    <property type="entry name" value="2Fe2S_fd_BS"/>
</dbReference>
<dbReference type="InterPro" id="IPR009051">
    <property type="entry name" value="Helical_ferredxn"/>
</dbReference>
<dbReference type="STRING" id="679926.Mpet_2648"/>
<dbReference type="CDD" id="cd00207">
    <property type="entry name" value="fer2"/>
    <property type="match status" value="1"/>
</dbReference>
<evidence type="ECO:0000259" key="7">
    <source>
        <dbReference type="PROSITE" id="PS51085"/>
    </source>
</evidence>
<dbReference type="Proteomes" id="UP000006565">
    <property type="component" value="Chromosome"/>
</dbReference>
<evidence type="ECO:0000256" key="6">
    <source>
        <dbReference type="ARBA" id="ARBA00023014"/>
    </source>
</evidence>
<dbReference type="SUPFAM" id="SSF54292">
    <property type="entry name" value="2Fe-2S ferredoxin-like"/>
    <property type="match status" value="1"/>
</dbReference>
<keyword evidence="4" id="KW-0677">Repeat</keyword>
<evidence type="ECO:0000256" key="3">
    <source>
        <dbReference type="ARBA" id="ARBA00022723"/>
    </source>
</evidence>
<dbReference type="KEGG" id="mpi:Mpet_2648"/>
<dbReference type="OrthoDB" id="42878at2157"/>
<keyword evidence="1" id="KW-0004">4Fe-4S</keyword>
<evidence type="ECO:0000259" key="8">
    <source>
        <dbReference type="PROSITE" id="PS51379"/>
    </source>
</evidence>
<organism evidence="9 10">
    <name type="scientific">Methanolacinia petrolearia (strain DSM 11571 / OCM 486 / SEBR 4847)</name>
    <name type="common">Methanoplanus petrolearius</name>
    <dbReference type="NCBI Taxonomy" id="679926"/>
    <lineage>
        <taxon>Archaea</taxon>
        <taxon>Methanobacteriati</taxon>
        <taxon>Methanobacteriota</taxon>
        <taxon>Stenosarchaea group</taxon>
        <taxon>Methanomicrobia</taxon>
        <taxon>Methanomicrobiales</taxon>
        <taxon>Methanomicrobiaceae</taxon>
        <taxon>Methanolacinia</taxon>
    </lineage>
</organism>
<dbReference type="Gene3D" id="3.10.20.30">
    <property type="match status" value="1"/>
</dbReference>
<dbReference type="GO" id="GO:0051539">
    <property type="term" value="F:4 iron, 4 sulfur cluster binding"/>
    <property type="evidence" value="ECO:0007669"/>
    <property type="project" value="UniProtKB-KW"/>
</dbReference>
<keyword evidence="3" id="KW-0479">Metal-binding</keyword>
<dbReference type="InterPro" id="IPR004017">
    <property type="entry name" value="Cys_rich_dom"/>
</dbReference>
<dbReference type="Pfam" id="PF02754">
    <property type="entry name" value="CCG"/>
    <property type="match status" value="2"/>
</dbReference>
<dbReference type="PANTHER" id="PTHR32479:SF17">
    <property type="entry name" value="GLYCOLATE OXIDASE IRON-SULFUR SUBUNIT"/>
    <property type="match status" value="1"/>
</dbReference>
<dbReference type="InterPro" id="IPR001041">
    <property type="entry name" value="2Fe-2S_ferredoxin-type"/>
</dbReference>
<accession>E1RG77</accession>
<dbReference type="eggNOG" id="arCOG00963">
    <property type="taxonomic scope" value="Archaea"/>
</dbReference>
<keyword evidence="6" id="KW-0411">Iron-sulfur</keyword>
<dbReference type="HOGENOM" id="CLU_023081_2_0_2"/>
<keyword evidence="5" id="KW-0408">Iron</keyword>
<dbReference type="GO" id="GO:0006099">
    <property type="term" value="P:tricarboxylic acid cycle"/>
    <property type="evidence" value="ECO:0007669"/>
    <property type="project" value="InterPro"/>
</dbReference>
<evidence type="ECO:0000256" key="4">
    <source>
        <dbReference type="ARBA" id="ARBA00022737"/>
    </source>
</evidence>
<dbReference type="NCBIfam" id="NF004898">
    <property type="entry name" value="PRK06259.1"/>
    <property type="match status" value="1"/>
</dbReference>
<keyword evidence="2" id="KW-0001">2Fe-2S</keyword>
<dbReference type="Gene3D" id="1.10.1060.10">
    <property type="entry name" value="Alpha-helical ferredoxin"/>
    <property type="match status" value="1"/>
</dbReference>
<dbReference type="PROSITE" id="PS00197">
    <property type="entry name" value="2FE2S_FER_1"/>
    <property type="match status" value="1"/>
</dbReference>
<dbReference type="InterPro" id="IPR036010">
    <property type="entry name" value="2Fe-2S_ferredoxin-like_sf"/>
</dbReference>
<dbReference type="GO" id="GO:0016491">
    <property type="term" value="F:oxidoreductase activity"/>
    <property type="evidence" value="ECO:0007669"/>
    <property type="project" value="InterPro"/>
</dbReference>
<dbReference type="PANTHER" id="PTHR32479">
    <property type="entry name" value="GLYCOLATE OXIDASE IRON-SULFUR SUBUNIT"/>
    <property type="match status" value="1"/>
</dbReference>
<gene>
    <name evidence="9" type="ordered locus">Mpet_2648</name>
</gene>
<dbReference type="eggNOG" id="arCOG00333">
    <property type="taxonomic scope" value="Archaea"/>
</dbReference>
<dbReference type="InterPro" id="IPR025192">
    <property type="entry name" value="Succ_DH/fum_Rdtase_N"/>
</dbReference>
<proteinExistence type="predicted"/>
<dbReference type="SUPFAM" id="SSF46548">
    <property type="entry name" value="alpha-helical ferredoxin"/>
    <property type="match status" value="1"/>
</dbReference>
<dbReference type="PROSITE" id="PS51085">
    <property type="entry name" value="2FE2S_FER_2"/>
    <property type="match status" value="1"/>
</dbReference>
<keyword evidence="10" id="KW-1185">Reference proteome</keyword>
<dbReference type="InterPro" id="IPR017896">
    <property type="entry name" value="4Fe4S_Fe-S-bd"/>
</dbReference>